<dbReference type="EMBL" id="JBBLZC010000033">
    <property type="protein sequence ID" value="MEK0085712.1"/>
    <property type="molecule type" value="Genomic_DNA"/>
</dbReference>
<sequence>MRRFGKGCGSPPAVLHFGDLFAHAPARQLDAPPLFEGDGFRQTDVKIAAL</sequence>
<proteinExistence type="predicted"/>
<evidence type="ECO:0000313" key="1">
    <source>
        <dbReference type="EMBL" id="MEK0085712.1"/>
    </source>
</evidence>
<name>A0ABU8Y0J2_9PROT</name>
<reference evidence="1 2" key="1">
    <citation type="submission" date="2024-01" db="EMBL/GenBank/DDBJ databases">
        <title>Multi-omics insights into the function and evolution of sodium benzoate biodegradation pathways in Benzoatithermus flavus gen. nov., sp. nov. from hot spring.</title>
        <authorList>
            <person name="Hu C.-J."/>
            <person name="Li W.-J."/>
        </authorList>
    </citation>
    <scope>NUCLEOTIDE SEQUENCE [LARGE SCALE GENOMIC DNA]</scope>
    <source>
        <strain evidence="1 2">SYSU G07066</strain>
    </source>
</reference>
<protein>
    <submittedName>
        <fullName evidence="1">Type II toxin-antitoxin system VapC family toxin</fullName>
    </submittedName>
</protein>
<dbReference type="CDD" id="cd09871">
    <property type="entry name" value="PIN_MtVapC28-VapC30-like"/>
    <property type="match status" value="1"/>
</dbReference>
<gene>
    <name evidence="1" type="ORF">U1T56_21375</name>
</gene>
<comment type="caution">
    <text evidence="1">The sequence shown here is derived from an EMBL/GenBank/DDBJ whole genome shotgun (WGS) entry which is preliminary data.</text>
</comment>
<keyword evidence="2" id="KW-1185">Reference proteome</keyword>
<dbReference type="RefSeq" id="WP_418161562.1">
    <property type="nucleotide sequence ID" value="NZ_JBBLZC010000033.1"/>
</dbReference>
<organism evidence="1 2">
    <name type="scientific">Benzoatithermus flavus</name>
    <dbReference type="NCBI Taxonomy" id="3108223"/>
    <lineage>
        <taxon>Bacteria</taxon>
        <taxon>Pseudomonadati</taxon>
        <taxon>Pseudomonadota</taxon>
        <taxon>Alphaproteobacteria</taxon>
        <taxon>Geminicoccales</taxon>
        <taxon>Geminicoccaceae</taxon>
        <taxon>Benzoatithermus</taxon>
    </lineage>
</organism>
<dbReference type="Gene3D" id="3.40.50.1010">
    <property type="entry name" value="5'-nuclease"/>
    <property type="match status" value="1"/>
</dbReference>
<dbReference type="Proteomes" id="UP001375743">
    <property type="component" value="Unassembled WGS sequence"/>
</dbReference>
<evidence type="ECO:0000313" key="2">
    <source>
        <dbReference type="Proteomes" id="UP001375743"/>
    </source>
</evidence>
<accession>A0ABU8Y0J2</accession>